<accession>A0A8H7VS98</accession>
<evidence type="ECO:0000256" key="1">
    <source>
        <dbReference type="ARBA" id="ARBA00005234"/>
    </source>
</evidence>
<evidence type="ECO:0000259" key="5">
    <source>
        <dbReference type="PROSITE" id="PS50600"/>
    </source>
</evidence>
<dbReference type="SUPFAM" id="SSF54001">
    <property type="entry name" value="Cysteine proteinases"/>
    <property type="match status" value="1"/>
</dbReference>
<gene>
    <name evidence="6" type="ORF">INT45_010192</name>
</gene>
<dbReference type="PANTHER" id="PTHR46468:SF1">
    <property type="entry name" value="SENTRIN-SPECIFIC PROTEASE 8"/>
    <property type="match status" value="1"/>
</dbReference>
<organism evidence="6 7">
    <name type="scientific">Circinella minor</name>
    <dbReference type="NCBI Taxonomy" id="1195481"/>
    <lineage>
        <taxon>Eukaryota</taxon>
        <taxon>Fungi</taxon>
        <taxon>Fungi incertae sedis</taxon>
        <taxon>Mucoromycota</taxon>
        <taxon>Mucoromycotina</taxon>
        <taxon>Mucoromycetes</taxon>
        <taxon>Mucorales</taxon>
        <taxon>Lichtheimiaceae</taxon>
        <taxon>Circinella</taxon>
    </lineage>
</organism>
<evidence type="ECO:0000313" key="6">
    <source>
        <dbReference type="EMBL" id="KAG2226913.1"/>
    </source>
</evidence>
<proteinExistence type="inferred from homology"/>
<comment type="caution">
    <text evidence="6">The sequence shown here is derived from an EMBL/GenBank/DDBJ whole genome shotgun (WGS) entry which is preliminary data.</text>
</comment>
<protein>
    <recommendedName>
        <fullName evidence="5">Ubiquitin-like protease family profile domain-containing protein</fullName>
    </recommendedName>
</protein>
<reference evidence="6 7" key="1">
    <citation type="submission" date="2020-12" db="EMBL/GenBank/DDBJ databases">
        <title>Metabolic potential, ecology and presence of endohyphal bacteria is reflected in genomic diversity of Mucoromycotina.</title>
        <authorList>
            <person name="Muszewska A."/>
            <person name="Okrasinska A."/>
            <person name="Steczkiewicz K."/>
            <person name="Drgas O."/>
            <person name="Orlowska M."/>
            <person name="Perlinska-Lenart U."/>
            <person name="Aleksandrzak-Piekarczyk T."/>
            <person name="Szatraj K."/>
            <person name="Zielenkiewicz U."/>
            <person name="Pilsyk S."/>
            <person name="Malc E."/>
            <person name="Mieczkowski P."/>
            <person name="Kruszewska J.S."/>
            <person name="Biernat P."/>
            <person name="Pawlowska J."/>
        </authorList>
    </citation>
    <scope>NUCLEOTIDE SEQUENCE [LARGE SCALE GENOMIC DNA]</scope>
    <source>
        <strain evidence="6 7">CBS 142.35</strain>
    </source>
</reference>
<dbReference type="OrthoDB" id="5065855at2759"/>
<keyword evidence="3" id="KW-0378">Hydrolase</keyword>
<dbReference type="PANTHER" id="PTHR46468">
    <property type="entry name" value="SENTRIN-SPECIFIC PROTEASE 8"/>
    <property type="match status" value="1"/>
</dbReference>
<dbReference type="Pfam" id="PF02902">
    <property type="entry name" value="Peptidase_C48"/>
    <property type="match status" value="1"/>
</dbReference>
<dbReference type="InterPro" id="IPR003653">
    <property type="entry name" value="Peptidase_C48_C"/>
</dbReference>
<dbReference type="GO" id="GO:0008234">
    <property type="term" value="F:cysteine-type peptidase activity"/>
    <property type="evidence" value="ECO:0007669"/>
    <property type="project" value="UniProtKB-KW"/>
</dbReference>
<dbReference type="Gene3D" id="3.40.395.10">
    <property type="entry name" value="Adenoviral Proteinase, Chain A"/>
    <property type="match status" value="1"/>
</dbReference>
<evidence type="ECO:0000256" key="3">
    <source>
        <dbReference type="ARBA" id="ARBA00022801"/>
    </source>
</evidence>
<evidence type="ECO:0000256" key="4">
    <source>
        <dbReference type="ARBA" id="ARBA00022807"/>
    </source>
</evidence>
<evidence type="ECO:0000256" key="2">
    <source>
        <dbReference type="ARBA" id="ARBA00022670"/>
    </source>
</evidence>
<dbReference type="PROSITE" id="PS50600">
    <property type="entry name" value="ULP_PROTEASE"/>
    <property type="match status" value="1"/>
</dbReference>
<dbReference type="InterPro" id="IPR038765">
    <property type="entry name" value="Papain-like_cys_pep_sf"/>
</dbReference>
<evidence type="ECO:0000313" key="7">
    <source>
        <dbReference type="Proteomes" id="UP000646827"/>
    </source>
</evidence>
<comment type="similarity">
    <text evidence="1">Belongs to the peptidase C48 family.</text>
</comment>
<dbReference type="InterPro" id="IPR044613">
    <property type="entry name" value="Nep1/2-like"/>
</dbReference>
<keyword evidence="7" id="KW-1185">Reference proteome</keyword>
<dbReference type="GO" id="GO:0000338">
    <property type="term" value="P:protein deneddylation"/>
    <property type="evidence" value="ECO:0007669"/>
    <property type="project" value="TreeGrafter"/>
</dbReference>
<keyword evidence="4" id="KW-0788">Thiol protease</keyword>
<sequence length="230" mass="26773">MTSKSLLLHYHDVVIHDYDYETLEDKQWLNDTILSFHQEYLERNKIPESAKIILLRPGMVELIAHIQDATYLSSALPPHLNQYNAIFIPVNDSRPHMGYSGSHWSLLVYLKQSHSFYYYDSMGESNIFSARMTAKRMGFVLGFNNQPPKFIHMNTPNQANSADCGVYVIAITDNLVQRMISISSSGCSVERLMHIEKSDIRTVKNIRKELRKLIQQLRYFLNSNFNIYYI</sequence>
<dbReference type="AlphaFoldDB" id="A0A8H7VS98"/>
<keyword evidence="2" id="KW-0645">Protease</keyword>
<dbReference type="GO" id="GO:0019784">
    <property type="term" value="F:deNEDDylase activity"/>
    <property type="evidence" value="ECO:0007669"/>
    <property type="project" value="InterPro"/>
</dbReference>
<dbReference type="EMBL" id="JAEPRB010000012">
    <property type="protein sequence ID" value="KAG2226913.1"/>
    <property type="molecule type" value="Genomic_DNA"/>
</dbReference>
<feature type="domain" description="Ubiquitin-like protease family profile" evidence="5">
    <location>
        <begin position="13"/>
        <end position="175"/>
    </location>
</feature>
<dbReference type="Proteomes" id="UP000646827">
    <property type="component" value="Unassembled WGS sequence"/>
</dbReference>
<dbReference type="GO" id="GO:0006508">
    <property type="term" value="P:proteolysis"/>
    <property type="evidence" value="ECO:0007669"/>
    <property type="project" value="UniProtKB-KW"/>
</dbReference>
<name>A0A8H7VS98_9FUNG</name>